<feature type="compositionally biased region" description="Basic and acidic residues" evidence="1">
    <location>
        <begin position="137"/>
        <end position="173"/>
    </location>
</feature>
<name>A0A9Q8P854_PASFU</name>
<dbReference type="KEGG" id="ffu:CLAFUR5_04790"/>
<dbReference type="AlphaFoldDB" id="A0A9Q8P854"/>
<organism evidence="2 3">
    <name type="scientific">Passalora fulva</name>
    <name type="common">Tomato leaf mold</name>
    <name type="synonym">Cladosporium fulvum</name>
    <dbReference type="NCBI Taxonomy" id="5499"/>
    <lineage>
        <taxon>Eukaryota</taxon>
        <taxon>Fungi</taxon>
        <taxon>Dikarya</taxon>
        <taxon>Ascomycota</taxon>
        <taxon>Pezizomycotina</taxon>
        <taxon>Dothideomycetes</taxon>
        <taxon>Dothideomycetidae</taxon>
        <taxon>Mycosphaerellales</taxon>
        <taxon>Mycosphaerellaceae</taxon>
        <taxon>Fulvia</taxon>
    </lineage>
</organism>
<accession>A0A9Q8P854</accession>
<reference evidence="2" key="1">
    <citation type="submission" date="2021-12" db="EMBL/GenBank/DDBJ databases">
        <authorList>
            <person name="Zaccaron A."/>
            <person name="Stergiopoulos I."/>
        </authorList>
    </citation>
    <scope>NUCLEOTIDE SEQUENCE</scope>
    <source>
        <strain evidence="2">Race5_Kim</strain>
    </source>
</reference>
<gene>
    <name evidence="2" type="ORF">CLAFUR5_04790</name>
</gene>
<proteinExistence type="predicted"/>
<dbReference type="Proteomes" id="UP000756132">
    <property type="component" value="Chromosome 4"/>
</dbReference>
<reference evidence="2" key="2">
    <citation type="journal article" date="2022" name="Microb. Genom.">
        <title>A chromosome-scale genome assembly of the tomato pathogen Cladosporium fulvum reveals a compartmentalized genome architecture and the presence of a dispensable chromosome.</title>
        <authorList>
            <person name="Zaccaron A.Z."/>
            <person name="Chen L.H."/>
            <person name="Samaras A."/>
            <person name="Stergiopoulos I."/>
        </authorList>
    </citation>
    <scope>NUCLEOTIDE SEQUENCE</scope>
    <source>
        <strain evidence="2">Race5_Kim</strain>
    </source>
</reference>
<feature type="compositionally biased region" description="Basic residues" evidence="1">
    <location>
        <begin position="184"/>
        <end position="196"/>
    </location>
</feature>
<evidence type="ECO:0000313" key="3">
    <source>
        <dbReference type="Proteomes" id="UP000756132"/>
    </source>
</evidence>
<evidence type="ECO:0000256" key="1">
    <source>
        <dbReference type="SAM" id="MobiDB-lite"/>
    </source>
</evidence>
<dbReference type="RefSeq" id="XP_047761107.1">
    <property type="nucleotide sequence ID" value="XM_047903938.1"/>
</dbReference>
<sequence length="196" mass="22347">MSSTKIDPRLTNVTTMNWLTMKSWLDGKIDNLDVKVSHVRVNIASAHLAADYIFERLKTIELELDKSTEEADDKGIYIHDALQGMQNDVKHLDPDELILLEDWEAGEYVTTPLEQIRAMQKVKIEIDRRIKDAVDQKAKAEKAEAEKAEAEKAEAEMAQKEVGKSSNTERSEVGAEESPETDKAKKRSRTRRRRNP</sequence>
<keyword evidence="3" id="KW-1185">Reference proteome</keyword>
<evidence type="ECO:0000313" key="2">
    <source>
        <dbReference type="EMBL" id="UJO16741.1"/>
    </source>
</evidence>
<protein>
    <submittedName>
        <fullName evidence="2">Uncharacterized protein</fullName>
    </submittedName>
</protein>
<dbReference type="GeneID" id="71984668"/>
<feature type="region of interest" description="Disordered" evidence="1">
    <location>
        <begin position="137"/>
        <end position="196"/>
    </location>
</feature>
<dbReference type="EMBL" id="CP090166">
    <property type="protein sequence ID" value="UJO16741.1"/>
    <property type="molecule type" value="Genomic_DNA"/>
</dbReference>